<dbReference type="GO" id="GO:0051560">
    <property type="term" value="P:mitochondrial calcium ion homeostasis"/>
    <property type="evidence" value="ECO:0007669"/>
    <property type="project" value="UniProtKB-UniRule"/>
</dbReference>
<sequence length="312" mass="36128">MLLRSFFCGFGHQTFFRRWPCSVSVRVFSGVPSKEAFVHHSGGRPVLTLTLPVGGERRFPLTPMTTTVGDLLRDVTHAEPQVKHVALLNKDGQRISSCTVMETVLNDHFLLTINDTVYNVRSLRPGPSHEHVRNMDDMKHLIHLLHSALTLPEQRQRSQRLLLTRQQELQLQLQPLLTVKDQIAKEAELRATALGWAGLAYLSLQGGFLGYLTWYVFAWDIMEPVTFFISCTTSMIFFGYYLLTRQEFSCVHARDRQFLHFFYKRALLHKFDVQRYNQLTDELAKVNNDLRRLQNAVRLRLPVDHIQPLRDA</sequence>
<dbReference type="GO" id="GO:0019855">
    <property type="term" value="F:calcium channel inhibitor activity"/>
    <property type="evidence" value="ECO:0007669"/>
    <property type="project" value="TreeGrafter"/>
</dbReference>
<dbReference type="Pfam" id="PF04678">
    <property type="entry name" value="MCU"/>
    <property type="match status" value="1"/>
</dbReference>
<reference evidence="12" key="1">
    <citation type="submission" date="2025-08" db="UniProtKB">
        <authorList>
            <consortium name="Ensembl"/>
        </authorList>
    </citation>
    <scope>IDENTIFICATION</scope>
</reference>
<feature type="transmembrane region" description="Helical" evidence="10">
    <location>
        <begin position="193"/>
        <end position="219"/>
    </location>
</feature>
<comment type="similarity">
    <text evidence="2 10">Belongs to the MCU (TC 1.A.77) family.</text>
</comment>
<evidence type="ECO:0000256" key="6">
    <source>
        <dbReference type="ARBA" id="ARBA00022837"/>
    </source>
</evidence>
<keyword evidence="13" id="KW-1185">Reference proteome</keyword>
<proteinExistence type="inferred from homology"/>
<evidence type="ECO:0000256" key="8">
    <source>
        <dbReference type="ARBA" id="ARBA00023065"/>
    </source>
</evidence>
<name>A0A8C5DSD3_GOUWI</name>
<protein>
    <recommendedName>
        <fullName evidence="10">Calcium uniporter protein</fullName>
    </recommendedName>
</protein>
<evidence type="ECO:0000256" key="2">
    <source>
        <dbReference type="ARBA" id="ARBA00005653"/>
    </source>
</evidence>
<dbReference type="OrthoDB" id="278338at2759"/>
<keyword evidence="10" id="KW-0107">Calcium channel</keyword>
<dbReference type="AlphaFoldDB" id="A0A8C5DSD3"/>
<evidence type="ECO:0000256" key="7">
    <source>
        <dbReference type="ARBA" id="ARBA00022989"/>
    </source>
</evidence>
<dbReference type="PANTHER" id="PTHR13462">
    <property type="entry name" value="CALCIUM UNIPORTER PROTEIN, MITOCHONDRIAL"/>
    <property type="match status" value="1"/>
</dbReference>
<keyword evidence="6 10" id="KW-0106">Calcium</keyword>
<keyword evidence="10" id="KW-0999">Mitochondrion inner membrane</keyword>
<keyword evidence="3 10" id="KW-0813">Transport</keyword>
<evidence type="ECO:0000313" key="12">
    <source>
        <dbReference type="Ensembl" id="ENSGWIP00000010911.1"/>
    </source>
</evidence>
<evidence type="ECO:0000313" key="13">
    <source>
        <dbReference type="Proteomes" id="UP000694680"/>
    </source>
</evidence>
<evidence type="ECO:0000256" key="5">
    <source>
        <dbReference type="ARBA" id="ARBA00022692"/>
    </source>
</evidence>
<reference evidence="12" key="2">
    <citation type="submission" date="2025-09" db="UniProtKB">
        <authorList>
            <consortium name="Ensembl"/>
        </authorList>
    </citation>
    <scope>IDENTIFICATION</scope>
</reference>
<dbReference type="InterPro" id="IPR006769">
    <property type="entry name" value="MCU_C"/>
</dbReference>
<evidence type="ECO:0000256" key="9">
    <source>
        <dbReference type="ARBA" id="ARBA00023136"/>
    </source>
</evidence>
<keyword evidence="7 10" id="KW-1133">Transmembrane helix</keyword>
<keyword evidence="9 10" id="KW-0472">Membrane</keyword>
<keyword evidence="4 10" id="KW-0109">Calcium transport</keyword>
<dbReference type="GO" id="GO:0036444">
    <property type="term" value="P:calcium import into the mitochondrion"/>
    <property type="evidence" value="ECO:0007669"/>
    <property type="project" value="TreeGrafter"/>
</dbReference>
<feature type="transmembrane region" description="Helical" evidence="10">
    <location>
        <begin position="225"/>
        <end position="243"/>
    </location>
</feature>
<dbReference type="GO" id="GO:0015292">
    <property type="term" value="F:uniporter activity"/>
    <property type="evidence" value="ECO:0007669"/>
    <property type="project" value="UniProtKB-UniRule"/>
</dbReference>
<dbReference type="PANTHER" id="PTHR13462:SF6">
    <property type="entry name" value="CALCIUM UNIPORTER REGULATORY SUBUNIT MCUB, MITOCHONDRIAL"/>
    <property type="match status" value="1"/>
</dbReference>
<comment type="function">
    <text evidence="10">Mitochondrial inner membrane calcium uniporter that mediates calcium uptake into mitochondria. Mitochondrial calcium homeostasis plays key roles in cellular physiology and regulates cell bioenergetics, cytoplasmic calcium signals and activation of cell death pathways.</text>
</comment>
<keyword evidence="10" id="KW-0496">Mitochondrion</keyword>
<accession>A0A8C5DSD3</accession>
<dbReference type="Ensembl" id="ENSGWIT00000012129.1">
    <property type="protein sequence ID" value="ENSGWIP00000010911.1"/>
    <property type="gene ID" value="ENSGWIG00000006402.1"/>
</dbReference>
<comment type="domain">
    <text evidence="10">The selectivity filter, in which calcium ions are arranged in single file, is composed of two acidic rings separated by one helical turn along the central axis of the channel pore.</text>
</comment>
<evidence type="ECO:0000256" key="10">
    <source>
        <dbReference type="RuleBase" id="RU367035"/>
    </source>
</evidence>
<dbReference type="GO" id="GO:1990246">
    <property type="term" value="C:uniplex complex"/>
    <property type="evidence" value="ECO:0007669"/>
    <property type="project" value="TreeGrafter"/>
</dbReference>
<dbReference type="InterPro" id="IPR039055">
    <property type="entry name" value="MCU_fam"/>
</dbReference>
<comment type="subcellular location">
    <subcellularLocation>
        <location evidence="1">Membrane</location>
        <topology evidence="1">Multi-pass membrane protein</topology>
    </subcellularLocation>
    <subcellularLocation>
        <location evidence="10">Mitochondrion inner membrane</location>
        <topology evidence="10">Multi-pass membrane protein</topology>
    </subcellularLocation>
</comment>
<dbReference type="GeneID" id="114460561"/>
<dbReference type="GO" id="GO:0005262">
    <property type="term" value="F:calcium channel activity"/>
    <property type="evidence" value="ECO:0007669"/>
    <property type="project" value="UniProtKB-UniRule"/>
</dbReference>
<feature type="domain" description="Calcium uniporter protein C-terminal" evidence="11">
    <location>
        <begin position="79"/>
        <end position="279"/>
    </location>
</feature>
<gene>
    <name evidence="12" type="primary">LOC114460561</name>
</gene>
<evidence type="ECO:0000259" key="11">
    <source>
        <dbReference type="Pfam" id="PF04678"/>
    </source>
</evidence>
<keyword evidence="5 10" id="KW-0812">Transmembrane</keyword>
<organism evidence="12 13">
    <name type="scientific">Gouania willdenowi</name>
    <name type="common">Blunt-snouted clingfish</name>
    <name type="synonym">Lepadogaster willdenowi</name>
    <dbReference type="NCBI Taxonomy" id="441366"/>
    <lineage>
        <taxon>Eukaryota</taxon>
        <taxon>Metazoa</taxon>
        <taxon>Chordata</taxon>
        <taxon>Craniata</taxon>
        <taxon>Vertebrata</taxon>
        <taxon>Euteleostomi</taxon>
        <taxon>Actinopterygii</taxon>
        <taxon>Neopterygii</taxon>
        <taxon>Teleostei</taxon>
        <taxon>Neoteleostei</taxon>
        <taxon>Acanthomorphata</taxon>
        <taxon>Ovalentaria</taxon>
        <taxon>Blenniimorphae</taxon>
        <taxon>Blenniiformes</taxon>
        <taxon>Gobiesocoidei</taxon>
        <taxon>Gobiesocidae</taxon>
        <taxon>Gobiesocinae</taxon>
        <taxon>Gouania</taxon>
    </lineage>
</organism>
<keyword evidence="8 10" id="KW-0406">Ion transport</keyword>
<evidence type="ECO:0000256" key="3">
    <source>
        <dbReference type="ARBA" id="ARBA00022448"/>
    </source>
</evidence>
<evidence type="ECO:0000256" key="4">
    <source>
        <dbReference type="ARBA" id="ARBA00022568"/>
    </source>
</evidence>
<dbReference type="RefSeq" id="XP_028298265.1">
    <property type="nucleotide sequence ID" value="XM_028442464.1"/>
</dbReference>
<keyword evidence="10" id="KW-0407">Ion channel</keyword>
<dbReference type="Proteomes" id="UP000694680">
    <property type="component" value="Unassembled WGS sequence"/>
</dbReference>
<evidence type="ECO:0000256" key="1">
    <source>
        <dbReference type="ARBA" id="ARBA00004141"/>
    </source>
</evidence>